<dbReference type="InterPro" id="IPR002347">
    <property type="entry name" value="SDR_fam"/>
</dbReference>
<dbReference type="CDD" id="cd05233">
    <property type="entry name" value="SDR_c"/>
    <property type="match status" value="1"/>
</dbReference>
<evidence type="ECO:0000256" key="3">
    <source>
        <dbReference type="ARBA" id="ARBA00023002"/>
    </source>
</evidence>
<comment type="similarity">
    <text evidence="1">Belongs to the short-chain dehydrogenases/reductases (SDR) family.</text>
</comment>
<name>A0ABR1FD27_9ASCO</name>
<dbReference type="PRINTS" id="PR00080">
    <property type="entry name" value="SDRFAMILY"/>
</dbReference>
<dbReference type="PRINTS" id="PR00081">
    <property type="entry name" value="GDHRDH"/>
</dbReference>
<dbReference type="PANTHER" id="PTHR24321">
    <property type="entry name" value="DEHYDROGENASES, SHORT CHAIN"/>
    <property type="match status" value="1"/>
</dbReference>
<dbReference type="SUPFAM" id="SSF51735">
    <property type="entry name" value="NAD(P)-binding Rossmann-fold domains"/>
    <property type="match status" value="1"/>
</dbReference>
<evidence type="ECO:0008006" key="6">
    <source>
        <dbReference type="Google" id="ProtNLM"/>
    </source>
</evidence>
<accession>A0ABR1FD27</accession>
<dbReference type="PROSITE" id="PS00061">
    <property type="entry name" value="ADH_SHORT"/>
    <property type="match status" value="1"/>
</dbReference>
<evidence type="ECO:0000313" key="4">
    <source>
        <dbReference type="EMBL" id="KAK7207662.1"/>
    </source>
</evidence>
<dbReference type="PANTHER" id="PTHR24321:SF8">
    <property type="entry name" value="ESTRADIOL 17-BETA-DEHYDROGENASE 8-RELATED"/>
    <property type="match status" value="1"/>
</dbReference>
<evidence type="ECO:0000256" key="2">
    <source>
        <dbReference type="ARBA" id="ARBA00022857"/>
    </source>
</evidence>
<reference evidence="4 5" key="1">
    <citation type="submission" date="2024-03" db="EMBL/GenBank/DDBJ databases">
        <title>Genome-scale model development and genomic sequencing of the oleaginous clade Lipomyces.</title>
        <authorList>
            <consortium name="Lawrence Berkeley National Laboratory"/>
            <person name="Czajka J.J."/>
            <person name="Han Y."/>
            <person name="Kim J."/>
            <person name="Mondo S.J."/>
            <person name="Hofstad B.A."/>
            <person name="Robles A."/>
            <person name="Haridas S."/>
            <person name="Riley R."/>
            <person name="LaButti K."/>
            <person name="Pangilinan J."/>
            <person name="Andreopoulos W."/>
            <person name="Lipzen A."/>
            <person name="Yan J."/>
            <person name="Wang M."/>
            <person name="Ng V."/>
            <person name="Grigoriev I.V."/>
            <person name="Spatafora J.W."/>
            <person name="Magnuson J.K."/>
            <person name="Baker S.E."/>
            <person name="Pomraning K.R."/>
        </authorList>
    </citation>
    <scope>NUCLEOTIDE SEQUENCE [LARGE SCALE GENOMIC DNA]</scope>
    <source>
        <strain evidence="4 5">Phaff 52-87</strain>
    </source>
</reference>
<dbReference type="InterPro" id="IPR020904">
    <property type="entry name" value="Sc_DH/Rdtase_CS"/>
</dbReference>
<sequence length="275" mass="29418">MVHEFPGRFSGKIVAITGAASGMGAAMTKRYIAEGAKVLVADMCDEKKGKAFISQFPEGTAYFYRVDISTPEAAASVVTETIKQFGDLHIVHNNAAAVAWGKIPDMDPKAWHRVFQVCVDAPFYIMREAIPYMQKKKYGVIVNTVSSAGLIGDLGLGCYCAAKAALANLTRAMGADHAQEGIRINAVAPGWTRTAMTEALSATPEVHELVASTTPMHRPGEPEELAAVMMFLASDDASDVTGAVWNVDGGLLAVSRMQSLDKIHDAGNHGKENLY</sequence>
<dbReference type="EMBL" id="JBBJBU010000001">
    <property type="protein sequence ID" value="KAK7207662.1"/>
    <property type="molecule type" value="Genomic_DNA"/>
</dbReference>
<comment type="caution">
    <text evidence="4">The sequence shown here is derived from an EMBL/GenBank/DDBJ whole genome shotgun (WGS) entry which is preliminary data.</text>
</comment>
<dbReference type="Pfam" id="PF13561">
    <property type="entry name" value="adh_short_C2"/>
    <property type="match status" value="1"/>
</dbReference>
<dbReference type="NCBIfam" id="NF005559">
    <property type="entry name" value="PRK07231.1"/>
    <property type="match status" value="1"/>
</dbReference>
<evidence type="ECO:0000256" key="1">
    <source>
        <dbReference type="ARBA" id="ARBA00006484"/>
    </source>
</evidence>
<keyword evidence="5" id="KW-1185">Reference proteome</keyword>
<dbReference type="RefSeq" id="XP_064770695.1">
    <property type="nucleotide sequence ID" value="XM_064913916.1"/>
</dbReference>
<keyword evidence="2" id="KW-0521">NADP</keyword>
<dbReference type="Proteomes" id="UP001498771">
    <property type="component" value="Unassembled WGS sequence"/>
</dbReference>
<proteinExistence type="inferred from homology"/>
<gene>
    <name evidence="4" type="ORF">BZA70DRAFT_287012</name>
</gene>
<dbReference type="InterPro" id="IPR036291">
    <property type="entry name" value="NAD(P)-bd_dom_sf"/>
</dbReference>
<organism evidence="4 5">
    <name type="scientific">Myxozyma melibiosi</name>
    <dbReference type="NCBI Taxonomy" id="54550"/>
    <lineage>
        <taxon>Eukaryota</taxon>
        <taxon>Fungi</taxon>
        <taxon>Dikarya</taxon>
        <taxon>Ascomycota</taxon>
        <taxon>Saccharomycotina</taxon>
        <taxon>Lipomycetes</taxon>
        <taxon>Lipomycetales</taxon>
        <taxon>Lipomycetaceae</taxon>
        <taxon>Myxozyma</taxon>
    </lineage>
</organism>
<protein>
    <recommendedName>
        <fullName evidence="6">SDR family oxidoreductase</fullName>
    </recommendedName>
</protein>
<dbReference type="Gene3D" id="3.40.50.720">
    <property type="entry name" value="NAD(P)-binding Rossmann-like Domain"/>
    <property type="match status" value="1"/>
</dbReference>
<dbReference type="GeneID" id="90039428"/>
<evidence type="ECO:0000313" key="5">
    <source>
        <dbReference type="Proteomes" id="UP001498771"/>
    </source>
</evidence>
<keyword evidence="3" id="KW-0560">Oxidoreductase</keyword>